<organism evidence="6 7">
    <name type="scientific">Lentilactobacillus sunkii DSM 19904</name>
    <dbReference type="NCBI Taxonomy" id="1423808"/>
    <lineage>
        <taxon>Bacteria</taxon>
        <taxon>Bacillati</taxon>
        <taxon>Bacillota</taxon>
        <taxon>Bacilli</taxon>
        <taxon>Lactobacillales</taxon>
        <taxon>Lactobacillaceae</taxon>
        <taxon>Lentilactobacillus</taxon>
    </lineage>
</organism>
<sequence length="224" mass="23523">MLLNLKGANMMSMNRVQNLNKIADAGIIAVVRADTPEKAEAISKAAIKGGVMGIELTFTVPHADQVIAKLTEELPDGVIGAGTVLDVTSARLAMMAGAGYIVSPTFDPDIAKLCNLYQIPYLPGCSSMTEMQRALEGGSDIVKLFPASVAGPGMIKAVHAPFPQINIMPTGGVNLDNLQEWFDAGAVCVGAGGNLVGPGETGDYAQVTENAKEYIKKFKEIKSK</sequence>
<comment type="subunit">
    <text evidence="3">Homotrimer.</text>
</comment>
<reference evidence="6 7" key="1">
    <citation type="journal article" date="2015" name="Genome Announc.">
        <title>Expanding the biotechnology potential of lactobacilli through comparative genomics of 213 strains and associated genera.</title>
        <authorList>
            <person name="Sun Z."/>
            <person name="Harris H.M."/>
            <person name="McCann A."/>
            <person name="Guo C."/>
            <person name="Argimon S."/>
            <person name="Zhang W."/>
            <person name="Yang X."/>
            <person name="Jeffery I.B."/>
            <person name="Cooney J.C."/>
            <person name="Kagawa T.F."/>
            <person name="Liu W."/>
            <person name="Song Y."/>
            <person name="Salvetti E."/>
            <person name="Wrobel A."/>
            <person name="Rasinkangas P."/>
            <person name="Parkhill J."/>
            <person name="Rea M.C."/>
            <person name="O'Sullivan O."/>
            <person name="Ritari J."/>
            <person name="Douillard F.P."/>
            <person name="Paul Ross R."/>
            <person name="Yang R."/>
            <person name="Briner A.E."/>
            <person name="Felis G.E."/>
            <person name="de Vos W.M."/>
            <person name="Barrangou R."/>
            <person name="Klaenhammer T.R."/>
            <person name="Caufield P.W."/>
            <person name="Cui Y."/>
            <person name="Zhang H."/>
            <person name="O'Toole P.W."/>
        </authorList>
    </citation>
    <scope>NUCLEOTIDE SEQUENCE [LARGE SCALE GENOMIC DNA]</scope>
    <source>
        <strain evidence="6 7">DSM 19904</strain>
    </source>
</reference>
<evidence type="ECO:0000256" key="3">
    <source>
        <dbReference type="ARBA" id="ARBA00011233"/>
    </source>
</evidence>
<evidence type="ECO:0000313" key="7">
    <source>
        <dbReference type="Proteomes" id="UP000051581"/>
    </source>
</evidence>
<dbReference type="EMBL" id="AZEA01000005">
    <property type="protein sequence ID" value="KRK88876.1"/>
    <property type="molecule type" value="Genomic_DNA"/>
</dbReference>
<dbReference type="InterPro" id="IPR031338">
    <property type="entry name" value="KDPG/KHG_AS_2"/>
</dbReference>
<evidence type="ECO:0000256" key="5">
    <source>
        <dbReference type="ARBA" id="ARBA00023277"/>
    </source>
</evidence>
<dbReference type="PANTHER" id="PTHR30246:SF1">
    <property type="entry name" value="2-DEHYDRO-3-DEOXY-6-PHOSPHOGALACTONATE ALDOLASE-RELATED"/>
    <property type="match status" value="1"/>
</dbReference>
<accession>A0A0R1KZD6</accession>
<comment type="pathway">
    <text evidence="1">Carbohydrate acid metabolism.</text>
</comment>
<comment type="similarity">
    <text evidence="2">Belongs to the KHG/KDPG aldolase family.</text>
</comment>
<protein>
    <submittedName>
        <fullName evidence="6">Keto-hydroxyglutarate-aldolase keto-deoxy-phosphogluconate aldolase</fullName>
    </submittedName>
</protein>
<dbReference type="NCBIfam" id="NF005119">
    <property type="entry name" value="PRK06552.1"/>
    <property type="match status" value="1"/>
</dbReference>
<evidence type="ECO:0000256" key="1">
    <source>
        <dbReference type="ARBA" id="ARBA00004761"/>
    </source>
</evidence>
<name>A0A0R1KZD6_9LACO</name>
<keyword evidence="7" id="KW-1185">Reference proteome</keyword>
<keyword evidence="5" id="KW-0119">Carbohydrate metabolism</keyword>
<proteinExistence type="inferred from homology"/>
<dbReference type="NCBIfam" id="TIGR01182">
    <property type="entry name" value="eda"/>
    <property type="match status" value="1"/>
</dbReference>
<dbReference type="GO" id="GO:0016829">
    <property type="term" value="F:lyase activity"/>
    <property type="evidence" value="ECO:0007669"/>
    <property type="project" value="UniProtKB-KW"/>
</dbReference>
<comment type="caution">
    <text evidence="6">The sequence shown here is derived from an EMBL/GenBank/DDBJ whole genome shotgun (WGS) entry which is preliminary data.</text>
</comment>
<dbReference type="SUPFAM" id="SSF51569">
    <property type="entry name" value="Aldolase"/>
    <property type="match status" value="1"/>
</dbReference>
<gene>
    <name evidence="6" type="ORF">FD17_GL002139</name>
</gene>
<dbReference type="AlphaFoldDB" id="A0A0R1KZD6"/>
<evidence type="ECO:0000256" key="4">
    <source>
        <dbReference type="ARBA" id="ARBA00023239"/>
    </source>
</evidence>
<dbReference type="CDD" id="cd00452">
    <property type="entry name" value="KDPG_aldolase"/>
    <property type="match status" value="1"/>
</dbReference>
<dbReference type="InterPro" id="IPR000887">
    <property type="entry name" value="Aldlse_KDPG_KHG"/>
</dbReference>
<evidence type="ECO:0000256" key="2">
    <source>
        <dbReference type="ARBA" id="ARBA00006906"/>
    </source>
</evidence>
<dbReference type="PROSITE" id="PS00160">
    <property type="entry name" value="ALDOLASE_KDPG_KHG_2"/>
    <property type="match status" value="1"/>
</dbReference>
<dbReference type="Proteomes" id="UP000051581">
    <property type="component" value="Unassembled WGS sequence"/>
</dbReference>
<keyword evidence="4" id="KW-0456">Lyase</keyword>
<dbReference type="PATRIC" id="fig|1423808.3.peg.2167"/>
<dbReference type="Pfam" id="PF01081">
    <property type="entry name" value="Aldolase"/>
    <property type="match status" value="1"/>
</dbReference>
<dbReference type="InterPro" id="IPR013785">
    <property type="entry name" value="Aldolase_TIM"/>
</dbReference>
<dbReference type="PANTHER" id="PTHR30246">
    <property type="entry name" value="2-KETO-3-DEOXY-6-PHOSPHOGLUCONATE ALDOLASE"/>
    <property type="match status" value="1"/>
</dbReference>
<evidence type="ECO:0000313" key="6">
    <source>
        <dbReference type="EMBL" id="KRK88876.1"/>
    </source>
</evidence>
<dbReference type="Gene3D" id="3.20.20.70">
    <property type="entry name" value="Aldolase class I"/>
    <property type="match status" value="1"/>
</dbReference>